<accession>A0A5K7Z7N3</accession>
<evidence type="ECO:0000313" key="2">
    <source>
        <dbReference type="EMBL" id="BBO75863.1"/>
    </source>
</evidence>
<dbReference type="InterPro" id="IPR029016">
    <property type="entry name" value="GAF-like_dom_sf"/>
</dbReference>
<name>A0A5K7Z7N3_9BACT</name>
<dbReference type="EMBL" id="AP021875">
    <property type="protein sequence ID" value="BBO75863.1"/>
    <property type="molecule type" value="Genomic_DNA"/>
</dbReference>
<protein>
    <recommendedName>
        <fullName evidence="1">GAF domain-containing protein</fullName>
    </recommendedName>
</protein>
<dbReference type="KEGG" id="dwd:DSCW_32800"/>
<reference evidence="2 3" key="1">
    <citation type="submission" date="2019-11" db="EMBL/GenBank/DDBJ databases">
        <title>Comparative genomics of hydrocarbon-degrading Desulfosarcina strains.</title>
        <authorList>
            <person name="Watanabe M."/>
            <person name="Kojima H."/>
            <person name="Fukui M."/>
        </authorList>
    </citation>
    <scope>NUCLEOTIDE SEQUENCE [LARGE SCALE GENOMIC DNA]</scope>
    <source>
        <strain evidence="2 3">PP31</strain>
    </source>
</reference>
<keyword evidence="3" id="KW-1185">Reference proteome</keyword>
<dbReference type="AlphaFoldDB" id="A0A5K7Z7N3"/>
<sequence length="153" mass="17208">MDSERSSIFLFQHWDQQLTIFSSLDLEKHVDSIPKACGVAGWVFTNHEPAVVNDAYKGPRFCKDLDDLTGFKTYNIVCAPLVLSKLCLGTIQSLNKKEGDFNDNDLDLLRLAANMVAISINNSNRYNELLVTNEACQKFIKQISANMGNIFDQ</sequence>
<dbReference type="SMART" id="SM00065">
    <property type="entry name" value="GAF"/>
    <property type="match status" value="1"/>
</dbReference>
<dbReference type="SUPFAM" id="SSF55781">
    <property type="entry name" value="GAF domain-like"/>
    <property type="match status" value="1"/>
</dbReference>
<dbReference type="InterPro" id="IPR003018">
    <property type="entry name" value="GAF"/>
</dbReference>
<dbReference type="Gene3D" id="3.30.450.40">
    <property type="match status" value="1"/>
</dbReference>
<evidence type="ECO:0000259" key="1">
    <source>
        <dbReference type="SMART" id="SM00065"/>
    </source>
</evidence>
<organism evidence="2 3">
    <name type="scientific">Desulfosarcina widdelii</name>
    <dbReference type="NCBI Taxonomy" id="947919"/>
    <lineage>
        <taxon>Bacteria</taxon>
        <taxon>Pseudomonadati</taxon>
        <taxon>Thermodesulfobacteriota</taxon>
        <taxon>Desulfobacteria</taxon>
        <taxon>Desulfobacterales</taxon>
        <taxon>Desulfosarcinaceae</taxon>
        <taxon>Desulfosarcina</taxon>
    </lineage>
</organism>
<feature type="domain" description="GAF" evidence="1">
    <location>
        <begin position="1"/>
        <end position="130"/>
    </location>
</feature>
<dbReference type="Pfam" id="PF01590">
    <property type="entry name" value="GAF"/>
    <property type="match status" value="1"/>
</dbReference>
<dbReference type="Proteomes" id="UP000427769">
    <property type="component" value="Chromosome"/>
</dbReference>
<evidence type="ECO:0000313" key="3">
    <source>
        <dbReference type="Proteomes" id="UP000427769"/>
    </source>
</evidence>
<gene>
    <name evidence="2" type="ORF">DSCW_32800</name>
</gene>
<proteinExistence type="predicted"/>